<dbReference type="Gene3D" id="3.40.50.720">
    <property type="entry name" value="NAD(P)-binding Rossmann-like Domain"/>
    <property type="match status" value="1"/>
</dbReference>
<dbReference type="OrthoDB" id="9810935at2"/>
<evidence type="ECO:0000256" key="1">
    <source>
        <dbReference type="ARBA" id="ARBA00006484"/>
    </source>
</evidence>
<protein>
    <submittedName>
        <fullName evidence="2">3-oxoacyl-ACP reductase</fullName>
    </submittedName>
</protein>
<dbReference type="PATRIC" id="fig|1076.23.peg.5940"/>
<gene>
    <name evidence="2" type="ORF">OO17_29490</name>
</gene>
<dbReference type="SUPFAM" id="SSF51735">
    <property type="entry name" value="NAD(P)-binding Rossmann-fold domains"/>
    <property type="match status" value="1"/>
</dbReference>
<comment type="caution">
    <text evidence="2">The sequence shown here is derived from an EMBL/GenBank/DDBJ whole genome shotgun (WGS) entry which is preliminary data.</text>
</comment>
<dbReference type="AlphaFoldDB" id="A0A0D7DW10"/>
<accession>A0A0D7DW10</accession>
<dbReference type="Proteomes" id="UP000032515">
    <property type="component" value="Unassembled WGS sequence"/>
</dbReference>
<dbReference type="InterPro" id="IPR036291">
    <property type="entry name" value="NAD(P)-bd_dom_sf"/>
</dbReference>
<proteinExistence type="inferred from homology"/>
<name>A0A0D7DW10_RHOPL</name>
<dbReference type="Pfam" id="PF13561">
    <property type="entry name" value="adh_short_C2"/>
    <property type="match status" value="1"/>
</dbReference>
<evidence type="ECO:0000313" key="2">
    <source>
        <dbReference type="EMBL" id="KIZ32723.1"/>
    </source>
</evidence>
<dbReference type="EMBL" id="JXXE01000841">
    <property type="protein sequence ID" value="KIZ32723.1"/>
    <property type="molecule type" value="Genomic_DNA"/>
</dbReference>
<sequence>MDLQLSGKKALVTGASQGLGRAIVKTLAAEGVTVFATARNPELLASLVAEIEADGGATPIVFEEDFVAVDGPQKIADAALAALGHVDILVNNAGGSRPMDIDAPEEQWVEGMTLNFDRHRQLTQKLLPNFLSRKQGAIISLSGNLEPEVVNAAMVAKAGLVVWSKGLSEQIGQHGITVNCVQPGLIDTAQIRRLYPGEERQKFAQREIALRDFGQPQDVANAVTFLASPRARYITGTVMLVDGGMRRHSF</sequence>
<dbReference type="PANTHER" id="PTHR42879:SF2">
    <property type="entry name" value="3-OXOACYL-[ACYL-CARRIER-PROTEIN] REDUCTASE FABG"/>
    <property type="match status" value="1"/>
</dbReference>
<comment type="similarity">
    <text evidence="1">Belongs to the short-chain dehydrogenases/reductases (SDR) family.</text>
</comment>
<dbReference type="PRINTS" id="PR00081">
    <property type="entry name" value="GDHRDH"/>
</dbReference>
<dbReference type="FunFam" id="3.40.50.720:FF:000084">
    <property type="entry name" value="Short-chain dehydrogenase reductase"/>
    <property type="match status" value="1"/>
</dbReference>
<dbReference type="PANTHER" id="PTHR42879">
    <property type="entry name" value="3-OXOACYL-(ACYL-CARRIER-PROTEIN) REDUCTASE"/>
    <property type="match status" value="1"/>
</dbReference>
<dbReference type="RefSeq" id="WP_044418995.1">
    <property type="nucleotide sequence ID" value="NZ_JXXE01000841.1"/>
</dbReference>
<evidence type="ECO:0000313" key="3">
    <source>
        <dbReference type="Proteomes" id="UP000032515"/>
    </source>
</evidence>
<organism evidence="2 3">
    <name type="scientific">Rhodopseudomonas palustris</name>
    <dbReference type="NCBI Taxonomy" id="1076"/>
    <lineage>
        <taxon>Bacteria</taxon>
        <taxon>Pseudomonadati</taxon>
        <taxon>Pseudomonadota</taxon>
        <taxon>Alphaproteobacteria</taxon>
        <taxon>Hyphomicrobiales</taxon>
        <taxon>Nitrobacteraceae</taxon>
        <taxon>Rhodopseudomonas</taxon>
    </lineage>
</organism>
<reference evidence="2 3" key="1">
    <citation type="submission" date="2014-11" db="EMBL/GenBank/DDBJ databases">
        <title>Genomics and ecophysiology of heterotrophic nitrogen fixing bacteria isolated from estuarine surface water.</title>
        <authorList>
            <person name="Bentzon-Tilia M."/>
            <person name="Severin I."/>
            <person name="Hansen L.H."/>
            <person name="Riemann L."/>
        </authorList>
    </citation>
    <scope>NUCLEOTIDE SEQUENCE [LARGE SCALE GENOMIC DNA]</scope>
    <source>
        <strain evidence="2 3">BAL398</strain>
    </source>
</reference>
<dbReference type="InterPro" id="IPR002347">
    <property type="entry name" value="SDR_fam"/>
</dbReference>
<dbReference type="InterPro" id="IPR050259">
    <property type="entry name" value="SDR"/>
</dbReference>